<proteinExistence type="predicted"/>
<feature type="region of interest" description="Disordered" evidence="1">
    <location>
        <begin position="1"/>
        <end position="70"/>
    </location>
</feature>
<keyword evidence="3" id="KW-1185">Reference proteome</keyword>
<dbReference type="EMBL" id="OX395138">
    <property type="protein sequence ID" value="CAI5791384.1"/>
    <property type="molecule type" value="Genomic_DNA"/>
</dbReference>
<protein>
    <submittedName>
        <fullName evidence="2">Uncharacterized protein</fullName>
    </submittedName>
</protein>
<feature type="compositionally biased region" description="Basic and acidic residues" evidence="1">
    <location>
        <begin position="40"/>
        <end position="52"/>
    </location>
</feature>
<evidence type="ECO:0000256" key="1">
    <source>
        <dbReference type="SAM" id="MobiDB-lite"/>
    </source>
</evidence>
<dbReference type="Proteomes" id="UP001178461">
    <property type="component" value="Chromosome 13"/>
</dbReference>
<gene>
    <name evidence="2" type="ORF">PODLI_1B039916</name>
</gene>
<name>A0AA35L979_9SAUR</name>
<evidence type="ECO:0000313" key="2">
    <source>
        <dbReference type="EMBL" id="CAI5791384.1"/>
    </source>
</evidence>
<reference evidence="2" key="1">
    <citation type="submission" date="2022-12" db="EMBL/GenBank/DDBJ databases">
        <authorList>
            <person name="Alioto T."/>
            <person name="Alioto T."/>
            <person name="Gomez Garrido J."/>
        </authorList>
    </citation>
    <scope>NUCLEOTIDE SEQUENCE</scope>
</reference>
<feature type="compositionally biased region" description="Low complexity" evidence="1">
    <location>
        <begin position="59"/>
        <end position="70"/>
    </location>
</feature>
<accession>A0AA35L979</accession>
<dbReference type="AlphaFoldDB" id="A0AA35L979"/>
<organism evidence="2 3">
    <name type="scientific">Podarcis lilfordi</name>
    <name type="common">Lilford's wall lizard</name>
    <dbReference type="NCBI Taxonomy" id="74358"/>
    <lineage>
        <taxon>Eukaryota</taxon>
        <taxon>Metazoa</taxon>
        <taxon>Chordata</taxon>
        <taxon>Craniata</taxon>
        <taxon>Vertebrata</taxon>
        <taxon>Euteleostomi</taxon>
        <taxon>Lepidosauria</taxon>
        <taxon>Squamata</taxon>
        <taxon>Bifurcata</taxon>
        <taxon>Unidentata</taxon>
        <taxon>Episquamata</taxon>
        <taxon>Laterata</taxon>
        <taxon>Lacertibaenia</taxon>
        <taxon>Lacertidae</taxon>
        <taxon>Podarcis</taxon>
    </lineage>
</organism>
<evidence type="ECO:0000313" key="3">
    <source>
        <dbReference type="Proteomes" id="UP001178461"/>
    </source>
</evidence>
<sequence>MTPSHHQVAPLLQLGAPNNTPHGCSPFAQAEGQRAPLSPDPKRDFRKREAGGRRGIPVSASPLSPSSLPAAGRSIQLISQMRETPQQLRETKWKSMEIKSGLGGGGGKPSLTKTNTNTSYPSPLPDLVFPPLAVLLVGPTNLPSRRWLAPAKATLQLMHTESSARTTPGKPCLSILSGAVTLCKGGEFRRSTICGTLQMGLLELVAPGFVGVFQLGRGHTASPSSFLSLSPHPHLYTCPLPLSIERPLSFQRE</sequence>